<evidence type="ECO:0000313" key="10">
    <source>
        <dbReference type="EMBL" id="AEG44016.1"/>
    </source>
</evidence>
<dbReference type="HAMAP" id="MF_01114">
    <property type="entry name" value="RecX"/>
    <property type="match status" value="1"/>
</dbReference>
<dbReference type="Pfam" id="PF21981">
    <property type="entry name" value="RecX_HTH3"/>
    <property type="match status" value="1"/>
</dbReference>
<evidence type="ECO:0000256" key="3">
    <source>
        <dbReference type="ARBA" id="ARBA00018111"/>
    </source>
</evidence>
<dbReference type="Pfam" id="PF02631">
    <property type="entry name" value="RecX_HTH2"/>
    <property type="match status" value="1"/>
</dbReference>
<evidence type="ECO:0000259" key="8">
    <source>
        <dbReference type="Pfam" id="PF21981"/>
    </source>
</evidence>
<dbReference type="PANTHER" id="PTHR33602:SF1">
    <property type="entry name" value="REGULATORY PROTEIN RECX FAMILY PROTEIN"/>
    <property type="match status" value="1"/>
</dbReference>
<comment type="function">
    <text evidence="5">Modulates RecA activity.</text>
</comment>
<keyword evidence="4 5" id="KW-0963">Cytoplasm</keyword>
<dbReference type="AlphaFoldDB" id="F6FSE9"/>
<dbReference type="STRING" id="743718.Isova_1247"/>
<dbReference type="InterPro" id="IPR053926">
    <property type="entry name" value="RecX_HTH_1st"/>
</dbReference>
<dbReference type="PANTHER" id="PTHR33602">
    <property type="entry name" value="REGULATORY PROTEIN RECX FAMILY PROTEIN"/>
    <property type="match status" value="1"/>
</dbReference>
<organism evidence="11">
    <name type="scientific">Isoptericola variabilis (strain 225)</name>
    <dbReference type="NCBI Taxonomy" id="743718"/>
    <lineage>
        <taxon>Bacteria</taxon>
        <taxon>Bacillati</taxon>
        <taxon>Actinomycetota</taxon>
        <taxon>Actinomycetes</taxon>
        <taxon>Micrococcales</taxon>
        <taxon>Promicromonosporaceae</taxon>
        <taxon>Isoptericola</taxon>
    </lineage>
</organism>
<dbReference type="InterPro" id="IPR053925">
    <property type="entry name" value="RecX_HTH_3rd"/>
</dbReference>
<evidence type="ECO:0000256" key="6">
    <source>
        <dbReference type="SAM" id="MobiDB-lite"/>
    </source>
</evidence>
<evidence type="ECO:0000256" key="5">
    <source>
        <dbReference type="HAMAP-Rule" id="MF_01114"/>
    </source>
</evidence>
<dbReference type="GO" id="GO:0005737">
    <property type="term" value="C:cytoplasm"/>
    <property type="evidence" value="ECO:0007669"/>
    <property type="project" value="UniProtKB-SubCell"/>
</dbReference>
<dbReference type="Pfam" id="PF21982">
    <property type="entry name" value="RecX_HTH1"/>
    <property type="match status" value="1"/>
</dbReference>
<feature type="region of interest" description="Disordered" evidence="6">
    <location>
        <begin position="195"/>
        <end position="216"/>
    </location>
</feature>
<gene>
    <name evidence="5" type="primary">recX</name>
    <name evidence="10" type="ordered locus">Isova_1247</name>
</gene>
<evidence type="ECO:0000259" key="9">
    <source>
        <dbReference type="Pfam" id="PF21982"/>
    </source>
</evidence>
<sequence length="216" mass="23518">MQAETGGRGVGKRRGRPAASGSARSAERRRRPTVAERFEAGELSVEEASEKARETLLRILTAAPKSRRELARSLARKGYPEQVVTPLLDRFDEVGLVDDAAYAELIARTRHGERGLARRAIAAELRRRGIEDDVAADALEQIEPEDERAAAAELARKHVARTRGQDREKRVRRAVAALARKGHSPSVAFGAVREALAAEGDTGDPADDDLPPFDDA</sequence>
<comment type="similarity">
    <text evidence="2 5">Belongs to the RecX family.</text>
</comment>
<dbReference type="eggNOG" id="COG2137">
    <property type="taxonomic scope" value="Bacteria"/>
</dbReference>
<protein>
    <recommendedName>
        <fullName evidence="3 5">Regulatory protein RecX</fullName>
    </recommendedName>
</protein>
<dbReference type="HOGENOM" id="CLU_066607_0_0_11"/>
<comment type="subcellular location">
    <subcellularLocation>
        <location evidence="1 5">Cytoplasm</location>
    </subcellularLocation>
</comment>
<dbReference type="InterPro" id="IPR053924">
    <property type="entry name" value="RecX_HTH_2nd"/>
</dbReference>
<dbReference type="InterPro" id="IPR036388">
    <property type="entry name" value="WH-like_DNA-bd_sf"/>
</dbReference>
<dbReference type="GO" id="GO:0006282">
    <property type="term" value="P:regulation of DNA repair"/>
    <property type="evidence" value="ECO:0007669"/>
    <property type="project" value="UniProtKB-UniRule"/>
</dbReference>
<feature type="compositionally biased region" description="Acidic residues" evidence="6">
    <location>
        <begin position="201"/>
        <end position="216"/>
    </location>
</feature>
<evidence type="ECO:0000313" key="11">
    <source>
        <dbReference type="Proteomes" id="UP000009236"/>
    </source>
</evidence>
<accession>F6FSE9</accession>
<dbReference type="InterPro" id="IPR003783">
    <property type="entry name" value="Regulatory_RecX"/>
</dbReference>
<evidence type="ECO:0000256" key="2">
    <source>
        <dbReference type="ARBA" id="ARBA00009695"/>
    </source>
</evidence>
<keyword evidence="11" id="KW-1185">Reference proteome</keyword>
<feature type="domain" description="RecX third three-helical" evidence="8">
    <location>
        <begin position="146"/>
        <end position="189"/>
    </location>
</feature>
<feature type="domain" description="RecX first three-helical" evidence="9">
    <location>
        <begin position="52"/>
        <end position="90"/>
    </location>
</feature>
<reference evidence="10 11" key="1">
    <citation type="submission" date="2011-05" db="EMBL/GenBank/DDBJ databases">
        <title>Complete sequence of Isoptericola variabilis 225.</title>
        <authorList>
            <consortium name="US DOE Joint Genome Institute"/>
            <person name="Lucas S."/>
            <person name="Han J."/>
            <person name="Lapidus A."/>
            <person name="Cheng J.-F."/>
            <person name="Goodwin L."/>
            <person name="Pitluck S."/>
            <person name="Peters L."/>
            <person name="Mikhailova N."/>
            <person name="Zeytun A."/>
            <person name="Han C."/>
            <person name="Tapia R."/>
            <person name="Land M."/>
            <person name="Hauser L."/>
            <person name="Kyrpides N."/>
            <person name="Ivanova N."/>
            <person name="Pagani I."/>
            <person name="Siebers A."/>
            <person name="Allgaier M."/>
            <person name="Thelen M."/>
            <person name="Hugenholtz P."/>
            <person name="Gladden J."/>
            <person name="Woyke T."/>
        </authorList>
    </citation>
    <scope>NUCLEOTIDE SEQUENCE [LARGE SCALE GENOMIC DNA]</scope>
    <source>
        <strain evidence="11">225</strain>
    </source>
</reference>
<dbReference type="Proteomes" id="UP000009236">
    <property type="component" value="Chromosome"/>
</dbReference>
<evidence type="ECO:0000259" key="7">
    <source>
        <dbReference type="Pfam" id="PF02631"/>
    </source>
</evidence>
<proteinExistence type="inferred from homology"/>
<dbReference type="KEGG" id="iva:Isova_1247"/>
<name>F6FSE9_ISOV2</name>
<dbReference type="Gene3D" id="1.10.10.10">
    <property type="entry name" value="Winged helix-like DNA-binding domain superfamily/Winged helix DNA-binding domain"/>
    <property type="match status" value="2"/>
</dbReference>
<feature type="domain" description="RecX second three-helical" evidence="7">
    <location>
        <begin position="98"/>
        <end position="139"/>
    </location>
</feature>
<feature type="region of interest" description="Disordered" evidence="6">
    <location>
        <begin position="1"/>
        <end position="49"/>
    </location>
</feature>
<dbReference type="EMBL" id="CP002810">
    <property type="protein sequence ID" value="AEG44016.1"/>
    <property type="molecule type" value="Genomic_DNA"/>
</dbReference>
<evidence type="ECO:0000256" key="4">
    <source>
        <dbReference type="ARBA" id="ARBA00022490"/>
    </source>
</evidence>
<evidence type="ECO:0000256" key="1">
    <source>
        <dbReference type="ARBA" id="ARBA00004496"/>
    </source>
</evidence>